<evidence type="ECO:0000313" key="2">
    <source>
        <dbReference type="EMBL" id="KAK8547977.1"/>
    </source>
</evidence>
<feature type="compositionally biased region" description="Basic and acidic residues" evidence="1">
    <location>
        <begin position="16"/>
        <end position="25"/>
    </location>
</feature>
<evidence type="ECO:0000313" key="3">
    <source>
        <dbReference type="Proteomes" id="UP001472677"/>
    </source>
</evidence>
<protein>
    <submittedName>
        <fullName evidence="2">Uncharacterized protein</fullName>
    </submittedName>
</protein>
<reference evidence="2 3" key="1">
    <citation type="journal article" date="2024" name="G3 (Bethesda)">
        <title>Genome assembly of Hibiscus sabdariffa L. provides insights into metabolisms of medicinal natural products.</title>
        <authorList>
            <person name="Kim T."/>
        </authorList>
    </citation>
    <scope>NUCLEOTIDE SEQUENCE [LARGE SCALE GENOMIC DNA]</scope>
    <source>
        <strain evidence="2">TK-2024</strain>
        <tissue evidence="2">Old leaves</tissue>
    </source>
</reference>
<feature type="compositionally biased region" description="Low complexity" evidence="1">
    <location>
        <begin position="1"/>
        <end position="14"/>
    </location>
</feature>
<organism evidence="2 3">
    <name type="scientific">Hibiscus sabdariffa</name>
    <name type="common">roselle</name>
    <dbReference type="NCBI Taxonomy" id="183260"/>
    <lineage>
        <taxon>Eukaryota</taxon>
        <taxon>Viridiplantae</taxon>
        <taxon>Streptophyta</taxon>
        <taxon>Embryophyta</taxon>
        <taxon>Tracheophyta</taxon>
        <taxon>Spermatophyta</taxon>
        <taxon>Magnoliopsida</taxon>
        <taxon>eudicotyledons</taxon>
        <taxon>Gunneridae</taxon>
        <taxon>Pentapetalae</taxon>
        <taxon>rosids</taxon>
        <taxon>malvids</taxon>
        <taxon>Malvales</taxon>
        <taxon>Malvaceae</taxon>
        <taxon>Malvoideae</taxon>
        <taxon>Hibiscus</taxon>
    </lineage>
</organism>
<comment type="caution">
    <text evidence="2">The sequence shown here is derived from an EMBL/GenBank/DDBJ whole genome shotgun (WGS) entry which is preliminary data.</text>
</comment>
<sequence>MSDNSSSSGESVSVGDEERRDREGVRGQVNVTGSREDGVKVLSDVKAVANADAPQDVLLDKSDETELGGVCWRRNGLWNGQEGANDTLVTAVRDHDQLVDVDVTCVGPVAKGSNTKLLVSNGHKRKVRLLTDIICSLQKLEEKRKMTTAVQRRGLGRPRKSAISTSEIADISLSDSDLLHRQEAILKETMEFGKLLDAKTIGCEAVIVQDIARIFAHSQ</sequence>
<name>A0ABR2DVH8_9ROSI</name>
<proteinExistence type="predicted"/>
<feature type="region of interest" description="Disordered" evidence="1">
    <location>
        <begin position="1"/>
        <end position="36"/>
    </location>
</feature>
<accession>A0ABR2DVH8</accession>
<dbReference type="EMBL" id="JBBPBM010000021">
    <property type="protein sequence ID" value="KAK8547977.1"/>
    <property type="molecule type" value="Genomic_DNA"/>
</dbReference>
<gene>
    <name evidence="2" type="ORF">V6N12_060905</name>
</gene>
<dbReference type="Proteomes" id="UP001472677">
    <property type="component" value="Unassembled WGS sequence"/>
</dbReference>
<evidence type="ECO:0000256" key="1">
    <source>
        <dbReference type="SAM" id="MobiDB-lite"/>
    </source>
</evidence>
<keyword evidence="3" id="KW-1185">Reference proteome</keyword>